<name>A0ABT8B1B8_9NEIS</name>
<dbReference type="EMBL" id="JAUFPU010000001">
    <property type="protein sequence ID" value="MDN3575279.1"/>
    <property type="molecule type" value="Genomic_DNA"/>
</dbReference>
<reference evidence="2" key="2">
    <citation type="submission" date="2023-06" db="EMBL/GenBank/DDBJ databases">
        <authorList>
            <person name="Lucena T."/>
            <person name="Sun Q."/>
        </authorList>
    </citation>
    <scope>NUCLEOTIDE SEQUENCE</scope>
    <source>
        <strain evidence="2">CECT 7703</strain>
    </source>
</reference>
<comment type="caution">
    <text evidence="2">The sequence shown here is derived from an EMBL/GenBank/DDBJ whole genome shotgun (WGS) entry which is preliminary data.</text>
</comment>
<evidence type="ECO:0000313" key="2">
    <source>
        <dbReference type="EMBL" id="MDN3575279.1"/>
    </source>
</evidence>
<organism evidence="2 3">
    <name type="scientific">Chitinimonas viridis</name>
    <dbReference type="NCBI Taxonomy" id="664880"/>
    <lineage>
        <taxon>Bacteria</taxon>
        <taxon>Pseudomonadati</taxon>
        <taxon>Pseudomonadota</taxon>
        <taxon>Betaproteobacteria</taxon>
        <taxon>Neisseriales</taxon>
        <taxon>Chitinibacteraceae</taxon>
        <taxon>Chitinimonas</taxon>
    </lineage>
</organism>
<evidence type="ECO:0000313" key="3">
    <source>
        <dbReference type="Proteomes" id="UP001180081"/>
    </source>
</evidence>
<sequence length="190" mass="19909">MTIILSRIKLTGSHTSIPHAICNTGSARTLQVVDRSLCSSRCTTMIASIGSGLGLLTRLLASPLQLVAIAYIALIPAARAATTATTPATASSSSVHLIPPAILLVVSTSCLVSSDLQTCRQPKTNIVQWIQKEVVNTSTDRHSQAAEKDTVGNVPGRAIPACRRNGSGTGSACRQWHRDTQAGRTLTPDG</sequence>
<reference evidence="2" key="1">
    <citation type="journal article" date="2014" name="Int. J. Syst. Evol. Microbiol.">
        <title>Complete genome of a new Firmicutes species belonging to the dominant human colonic microbiota ('Ruminococcus bicirculans') reveals two chromosomes and a selective capacity to utilize plant glucans.</title>
        <authorList>
            <consortium name="NISC Comparative Sequencing Program"/>
            <person name="Wegmann U."/>
            <person name="Louis P."/>
            <person name="Goesmann A."/>
            <person name="Henrissat B."/>
            <person name="Duncan S.H."/>
            <person name="Flint H.J."/>
        </authorList>
    </citation>
    <scope>NUCLEOTIDE SEQUENCE</scope>
    <source>
        <strain evidence="2">CECT 7703</strain>
    </source>
</reference>
<dbReference type="Proteomes" id="UP001180081">
    <property type="component" value="Unassembled WGS sequence"/>
</dbReference>
<accession>A0ABT8B1B8</accession>
<gene>
    <name evidence="2" type="ORF">QWZ03_00635</name>
</gene>
<proteinExistence type="predicted"/>
<protein>
    <submittedName>
        <fullName evidence="2">Uncharacterized protein</fullName>
    </submittedName>
</protein>
<keyword evidence="3" id="KW-1185">Reference proteome</keyword>
<evidence type="ECO:0000256" key="1">
    <source>
        <dbReference type="SAM" id="MobiDB-lite"/>
    </source>
</evidence>
<dbReference type="RefSeq" id="WP_290330957.1">
    <property type="nucleotide sequence ID" value="NZ_JAUFPU010000001.1"/>
</dbReference>
<feature type="region of interest" description="Disordered" evidence="1">
    <location>
        <begin position="165"/>
        <end position="190"/>
    </location>
</feature>